<feature type="transmembrane region" description="Helical" evidence="2">
    <location>
        <begin position="138"/>
        <end position="166"/>
    </location>
</feature>
<proteinExistence type="predicted"/>
<keyword evidence="2" id="KW-0472">Membrane</keyword>
<dbReference type="EMBL" id="JROM01000011">
    <property type="protein sequence ID" value="KHE75328.1"/>
    <property type="molecule type" value="Genomic_DNA"/>
</dbReference>
<evidence type="ECO:0000313" key="4">
    <source>
        <dbReference type="EMBL" id="KHE75328.1"/>
    </source>
</evidence>
<evidence type="ECO:0000256" key="2">
    <source>
        <dbReference type="SAM" id="Phobius"/>
    </source>
</evidence>
<feature type="transmembrane region" description="Helical" evidence="2">
    <location>
        <begin position="178"/>
        <end position="195"/>
    </location>
</feature>
<name>A0A0B0DD41_9MICC</name>
<feature type="domain" description="DUF1468" evidence="3">
    <location>
        <begin position="30"/>
        <end position="204"/>
    </location>
</feature>
<feature type="compositionally biased region" description="Low complexity" evidence="1">
    <location>
        <begin position="94"/>
        <end position="112"/>
    </location>
</feature>
<dbReference type="Proteomes" id="UP000030664">
    <property type="component" value="Unassembled WGS sequence"/>
</dbReference>
<protein>
    <recommendedName>
        <fullName evidence="3">DUF1468 domain-containing protein</fullName>
    </recommendedName>
</protein>
<organism evidence="4 5">
    <name type="scientific">Kocuria marina</name>
    <dbReference type="NCBI Taxonomy" id="223184"/>
    <lineage>
        <taxon>Bacteria</taxon>
        <taxon>Bacillati</taxon>
        <taxon>Actinomycetota</taxon>
        <taxon>Actinomycetes</taxon>
        <taxon>Micrococcales</taxon>
        <taxon>Micrococcaceae</taxon>
        <taxon>Kocuria</taxon>
    </lineage>
</organism>
<evidence type="ECO:0000313" key="5">
    <source>
        <dbReference type="Proteomes" id="UP000030664"/>
    </source>
</evidence>
<sequence length="212" mass="22092">MTGPAPASAPPPQSEPPTTHRSLLAELTMPLVLAAFATYLLVGMLSMSVPESVDFPGPRFFPAVVTAVIYALVIVEVLSILRHRSAARAPEGHPTTSAGSSAPASPAVDDAAPSVDDPGYEFVGADEPATPRFSWRSFAWVVGGFLVFALLLEFLGWIIGAAVLFWCVARGFGSTRPLFSLVVGLTVSSLAYIAFDMALGLSLPSGLLGGGF</sequence>
<accession>A0A0B0DD41</accession>
<keyword evidence="2" id="KW-0812">Transmembrane</keyword>
<comment type="caution">
    <text evidence="4">The sequence shown here is derived from an EMBL/GenBank/DDBJ whole genome shotgun (WGS) entry which is preliminary data.</text>
</comment>
<dbReference type="STRING" id="223184.AS25_02570"/>
<dbReference type="AlphaFoldDB" id="A0A0B0DD41"/>
<feature type="region of interest" description="Disordered" evidence="1">
    <location>
        <begin position="89"/>
        <end position="112"/>
    </location>
</feature>
<reference evidence="4 5" key="1">
    <citation type="submission" date="2014-09" db="EMBL/GenBank/DDBJ databases">
        <title>High-quality draft genome sequence of Kocuria marina SO9-6, an actinobacterium isolated from a copper mine.</title>
        <authorList>
            <person name="Castro D.B."/>
            <person name="Pereira L.B."/>
            <person name="Silva M.V."/>
            <person name="Silva B.P."/>
            <person name="Zanardi B.R."/>
            <person name="Carlos C."/>
            <person name="Belgini D.R."/>
            <person name="Limache E.G."/>
            <person name="Lacerda G.V."/>
            <person name="Nery M.B."/>
            <person name="Gomes M.B."/>
            <person name="Souza S."/>
            <person name="Silva T.M."/>
            <person name="Rodrigues V.D."/>
            <person name="Paulino L.C."/>
            <person name="Vicentini R."/>
            <person name="Ferraz L.F."/>
            <person name="Ottoboni L.M."/>
        </authorList>
    </citation>
    <scope>NUCLEOTIDE SEQUENCE [LARGE SCALE GENOMIC DNA]</scope>
    <source>
        <strain evidence="4 5">SO9-6</strain>
    </source>
</reference>
<keyword evidence="2" id="KW-1133">Transmembrane helix</keyword>
<dbReference type="eggNOG" id="ENOG5031H12">
    <property type="taxonomic scope" value="Bacteria"/>
</dbReference>
<evidence type="ECO:0000259" key="3">
    <source>
        <dbReference type="Pfam" id="PF07331"/>
    </source>
</evidence>
<gene>
    <name evidence="4" type="ORF">AS25_02570</name>
</gene>
<dbReference type="InterPro" id="IPR009936">
    <property type="entry name" value="DUF1468"/>
</dbReference>
<evidence type="ECO:0000256" key="1">
    <source>
        <dbReference type="SAM" id="MobiDB-lite"/>
    </source>
</evidence>
<dbReference type="Pfam" id="PF07331">
    <property type="entry name" value="TctB"/>
    <property type="match status" value="1"/>
</dbReference>
<feature type="transmembrane region" description="Helical" evidence="2">
    <location>
        <begin position="60"/>
        <end position="81"/>
    </location>
</feature>
<feature type="transmembrane region" description="Helical" evidence="2">
    <location>
        <begin position="27"/>
        <end position="48"/>
    </location>
</feature>